<dbReference type="KEGG" id="vg:24721903"/>
<evidence type="ECO:0000313" key="2">
    <source>
        <dbReference type="Proteomes" id="UP000030323"/>
    </source>
</evidence>
<gene>
    <name evidence="1" type="ORF">CPT_Moon155</name>
</gene>
<reference evidence="1 2" key="1">
    <citation type="journal article" date="2015" name="Genome Announc.">
        <title>Complete Genome Sequence of Citrobacter freundii Myophage Moon.</title>
        <authorList>
            <person name="Edwards G.B."/>
            <person name="Luna A.J."/>
            <person name="Hernandez A.C."/>
            <person name="Kuty Everett G.F."/>
        </authorList>
    </citation>
    <scope>NUCLEOTIDE SEQUENCE [LARGE SCALE GENOMIC DNA]</scope>
</reference>
<proteinExistence type="predicted"/>
<accession>A0A0A0YQ85</accession>
<keyword evidence="2" id="KW-1185">Reference proteome</keyword>
<protein>
    <submittedName>
        <fullName evidence="1">Uncharacterized protein</fullName>
    </submittedName>
</protein>
<sequence length="65" mass="6854">MIPGSSPGGSAKLIFFLDDAACSLRIGNANYSGPVVTTHLIARENIDVAVVQLVELEIVVLIVMD</sequence>
<dbReference type="Proteomes" id="UP000030323">
    <property type="component" value="Segment"/>
</dbReference>
<dbReference type="RefSeq" id="YP_009146588.1">
    <property type="nucleotide sequence ID" value="NC_027331.1"/>
</dbReference>
<name>A0A0A0YQ85_9CAUD</name>
<dbReference type="EMBL" id="KM236240">
    <property type="protein sequence ID" value="AIX12126.1"/>
    <property type="molecule type" value="Genomic_DNA"/>
</dbReference>
<evidence type="ECO:0000313" key="1">
    <source>
        <dbReference type="EMBL" id="AIX12126.1"/>
    </source>
</evidence>
<dbReference type="GeneID" id="24721903"/>
<organism evidence="1 2">
    <name type="scientific">Citrobacter phage Moon</name>
    <dbReference type="NCBI Taxonomy" id="1540095"/>
    <lineage>
        <taxon>Viruses</taxon>
        <taxon>Duplodnaviria</taxon>
        <taxon>Heunggongvirae</taxon>
        <taxon>Uroviricota</taxon>
        <taxon>Caudoviricetes</taxon>
        <taxon>Pantevenvirales</taxon>
        <taxon>Straboviridae</taxon>
        <taxon>Tevenvirinae</taxon>
        <taxon>Moonvirus</taxon>
        <taxon>Moonvirus moon</taxon>
    </lineage>
</organism>